<feature type="domain" description="SET" evidence="2">
    <location>
        <begin position="460"/>
        <end position="593"/>
    </location>
</feature>
<protein>
    <submittedName>
        <fullName evidence="3">Histone-lysine N-methyltransferase set-1</fullName>
    </submittedName>
</protein>
<organism evidence="3 4">
    <name type="scientific">Mizuhopecten yessoensis</name>
    <name type="common">Japanese scallop</name>
    <name type="synonym">Patinopecten yessoensis</name>
    <dbReference type="NCBI Taxonomy" id="6573"/>
    <lineage>
        <taxon>Eukaryota</taxon>
        <taxon>Metazoa</taxon>
        <taxon>Spiralia</taxon>
        <taxon>Lophotrochozoa</taxon>
        <taxon>Mollusca</taxon>
        <taxon>Bivalvia</taxon>
        <taxon>Autobranchia</taxon>
        <taxon>Pteriomorphia</taxon>
        <taxon>Pectinida</taxon>
        <taxon>Pectinoidea</taxon>
        <taxon>Pectinidae</taxon>
        <taxon>Mizuhopecten</taxon>
    </lineage>
</organism>
<dbReference type="GO" id="GO:0032259">
    <property type="term" value="P:methylation"/>
    <property type="evidence" value="ECO:0007669"/>
    <property type="project" value="UniProtKB-KW"/>
</dbReference>
<dbReference type="InterPro" id="IPR001214">
    <property type="entry name" value="SET_dom"/>
</dbReference>
<dbReference type="GO" id="GO:0042799">
    <property type="term" value="F:histone H4K20 methyltransferase activity"/>
    <property type="evidence" value="ECO:0007669"/>
    <property type="project" value="TreeGrafter"/>
</dbReference>
<accession>A0A210QJ55</accession>
<evidence type="ECO:0000313" key="4">
    <source>
        <dbReference type="Proteomes" id="UP000242188"/>
    </source>
</evidence>
<feature type="region of interest" description="Disordered" evidence="1">
    <location>
        <begin position="54"/>
        <end position="75"/>
    </location>
</feature>
<dbReference type="Pfam" id="PF00856">
    <property type="entry name" value="SET"/>
    <property type="match status" value="1"/>
</dbReference>
<comment type="caution">
    <text evidence="3">The sequence shown here is derived from an EMBL/GenBank/DDBJ whole genome shotgun (WGS) entry which is preliminary data.</text>
</comment>
<dbReference type="EMBL" id="NEDP02003396">
    <property type="protein sequence ID" value="OWF48739.1"/>
    <property type="molecule type" value="Genomic_DNA"/>
</dbReference>
<dbReference type="GO" id="GO:0006357">
    <property type="term" value="P:regulation of transcription by RNA polymerase II"/>
    <property type="evidence" value="ECO:0007669"/>
    <property type="project" value="TreeGrafter"/>
</dbReference>
<evidence type="ECO:0000256" key="1">
    <source>
        <dbReference type="SAM" id="MobiDB-lite"/>
    </source>
</evidence>
<dbReference type="AlphaFoldDB" id="A0A210QJ55"/>
<dbReference type="InterPro" id="IPR051760">
    <property type="entry name" value="KMT5A"/>
</dbReference>
<dbReference type="STRING" id="6573.A0A210QJ55"/>
<proteinExistence type="predicted"/>
<dbReference type="GO" id="GO:0005634">
    <property type="term" value="C:nucleus"/>
    <property type="evidence" value="ECO:0007669"/>
    <property type="project" value="TreeGrafter"/>
</dbReference>
<keyword evidence="3" id="KW-0489">Methyltransferase</keyword>
<dbReference type="InterPro" id="IPR046341">
    <property type="entry name" value="SET_dom_sf"/>
</dbReference>
<feature type="compositionally biased region" description="Acidic residues" evidence="1">
    <location>
        <begin position="289"/>
        <end position="302"/>
    </location>
</feature>
<dbReference type="SUPFAM" id="SSF82199">
    <property type="entry name" value="SET domain"/>
    <property type="match status" value="1"/>
</dbReference>
<sequence>MHKVMKISRKLVTGNRRRNDEGDSADEIVNLEDNQINDEEQDVECVKVMEDQEGTTCGTEEEKNANEGKVQPISGQKKKHTHHSYLYCTWCYELVTDVKRHMLQRCKERMNHLQGNDQDKEIYESAIDEERKTIKNFLFNMCISPDEFEDRSYSKNELLELFMEYGHIVVPERFAATFKPPQRFRSSLATGLFPTACSREIQTSFTNGNDKNEPPAASNSHTSSRRKEPSGQEASRTKPDPTTRSNTPSKRSRRNIDTSDDMISSIEEPEQATKSYTPSKRSKRHTDTSTDEMGTDQEDNEEQQIKTISTNIIQRLRYSNNGTLMKTEVPAKEDVLDKFHVSGEAAVKIIRRIRYFKQKDELLEIAHGVIARESQKKHKKISDLQTPSINVQDPKFKSIVTKVCGEKKGGKKTEKDRIIDRKNKKTITILMDEIINKERSKAKTMTDQEIMQHLYKQDWPHCKKAYHSVKGKIVCNGLHSIPAGTIVCDYHGNHITHTQGEQRLRSIEKDEDAKHMLFYRHPVNGKRMCVDAATIPCLCHLGMKSGTMSRLISHSATAPNLKAVARVIGGHPCVLLIATEVIKNSAEFLFDYGVRPSPTGEKISWLQK</sequence>
<evidence type="ECO:0000313" key="3">
    <source>
        <dbReference type="EMBL" id="OWF48739.1"/>
    </source>
</evidence>
<feature type="region of interest" description="Disordered" evidence="1">
    <location>
        <begin position="1"/>
        <end position="26"/>
    </location>
</feature>
<dbReference type="PANTHER" id="PTHR46167:SF1">
    <property type="entry name" value="N-LYSINE METHYLTRANSFERASE KMT5A"/>
    <property type="match status" value="1"/>
</dbReference>
<dbReference type="PANTHER" id="PTHR46167">
    <property type="entry name" value="N-LYSINE METHYLTRANSFERASE KMT5A"/>
    <property type="match status" value="1"/>
</dbReference>
<gene>
    <name evidence="3" type="ORF">KP79_PYT05583</name>
</gene>
<name>A0A210QJ55_MIZYE</name>
<evidence type="ECO:0000259" key="2">
    <source>
        <dbReference type="PROSITE" id="PS50280"/>
    </source>
</evidence>
<dbReference type="OrthoDB" id="6159504at2759"/>
<reference evidence="3 4" key="1">
    <citation type="journal article" date="2017" name="Nat. Ecol. Evol.">
        <title>Scallop genome provides insights into evolution of bilaterian karyotype and development.</title>
        <authorList>
            <person name="Wang S."/>
            <person name="Zhang J."/>
            <person name="Jiao W."/>
            <person name="Li J."/>
            <person name="Xun X."/>
            <person name="Sun Y."/>
            <person name="Guo X."/>
            <person name="Huan P."/>
            <person name="Dong B."/>
            <person name="Zhang L."/>
            <person name="Hu X."/>
            <person name="Sun X."/>
            <person name="Wang J."/>
            <person name="Zhao C."/>
            <person name="Wang Y."/>
            <person name="Wang D."/>
            <person name="Huang X."/>
            <person name="Wang R."/>
            <person name="Lv J."/>
            <person name="Li Y."/>
            <person name="Zhang Z."/>
            <person name="Liu B."/>
            <person name="Lu W."/>
            <person name="Hui Y."/>
            <person name="Liang J."/>
            <person name="Zhou Z."/>
            <person name="Hou R."/>
            <person name="Li X."/>
            <person name="Liu Y."/>
            <person name="Li H."/>
            <person name="Ning X."/>
            <person name="Lin Y."/>
            <person name="Zhao L."/>
            <person name="Xing Q."/>
            <person name="Dou J."/>
            <person name="Li Y."/>
            <person name="Mao J."/>
            <person name="Guo H."/>
            <person name="Dou H."/>
            <person name="Li T."/>
            <person name="Mu C."/>
            <person name="Jiang W."/>
            <person name="Fu Q."/>
            <person name="Fu X."/>
            <person name="Miao Y."/>
            <person name="Liu J."/>
            <person name="Yu Q."/>
            <person name="Li R."/>
            <person name="Liao H."/>
            <person name="Li X."/>
            <person name="Kong Y."/>
            <person name="Jiang Z."/>
            <person name="Chourrout D."/>
            <person name="Li R."/>
            <person name="Bao Z."/>
        </authorList>
    </citation>
    <scope>NUCLEOTIDE SEQUENCE [LARGE SCALE GENOMIC DNA]</scope>
    <source>
        <strain evidence="3 4">PY_sf001</strain>
    </source>
</reference>
<dbReference type="PROSITE" id="PS50280">
    <property type="entry name" value="SET"/>
    <property type="match status" value="1"/>
</dbReference>
<dbReference type="Proteomes" id="UP000242188">
    <property type="component" value="Unassembled WGS sequence"/>
</dbReference>
<feature type="compositionally biased region" description="Basic and acidic residues" evidence="1">
    <location>
        <begin position="225"/>
        <end position="241"/>
    </location>
</feature>
<keyword evidence="3" id="KW-0808">Transferase</keyword>
<dbReference type="GO" id="GO:0005700">
    <property type="term" value="C:polytene chromosome"/>
    <property type="evidence" value="ECO:0007669"/>
    <property type="project" value="TreeGrafter"/>
</dbReference>
<dbReference type="Gene3D" id="2.170.270.10">
    <property type="entry name" value="SET domain"/>
    <property type="match status" value="1"/>
</dbReference>
<keyword evidence="4" id="KW-1185">Reference proteome</keyword>
<dbReference type="GO" id="GO:0043516">
    <property type="term" value="P:regulation of DNA damage response, signal transduction by p53 class mediator"/>
    <property type="evidence" value="ECO:0007669"/>
    <property type="project" value="TreeGrafter"/>
</dbReference>
<feature type="region of interest" description="Disordered" evidence="1">
    <location>
        <begin position="204"/>
        <end position="304"/>
    </location>
</feature>